<evidence type="ECO:0000256" key="2">
    <source>
        <dbReference type="SAM" id="SignalP"/>
    </source>
</evidence>
<feature type="compositionally biased region" description="Polar residues" evidence="1">
    <location>
        <begin position="135"/>
        <end position="175"/>
    </location>
</feature>
<proteinExistence type="predicted"/>
<feature type="compositionally biased region" description="Acidic residues" evidence="1">
    <location>
        <begin position="85"/>
        <end position="126"/>
    </location>
</feature>
<feature type="region of interest" description="Disordered" evidence="1">
    <location>
        <begin position="42"/>
        <end position="304"/>
    </location>
</feature>
<reference evidence="3" key="1">
    <citation type="submission" date="2024-04" db="UniProtKB">
        <authorList>
            <consortium name="EnsemblMetazoa"/>
        </authorList>
    </citation>
    <scope>IDENTIFICATION</scope>
    <source>
        <strain evidence="3">EBRO</strain>
    </source>
</reference>
<name>A0AAG5D754_ANOAO</name>
<dbReference type="EnsemblMetazoa" id="ENSAATROPT007957">
    <property type="protein sequence ID" value="ENSAATROPP007142"/>
    <property type="gene ID" value="ENSAATROPG006498"/>
</dbReference>
<dbReference type="AlphaFoldDB" id="A0AAG5D754"/>
<dbReference type="Proteomes" id="UP000075880">
    <property type="component" value="Unassembled WGS sequence"/>
</dbReference>
<evidence type="ECO:0000256" key="1">
    <source>
        <dbReference type="SAM" id="MobiDB-lite"/>
    </source>
</evidence>
<feature type="compositionally biased region" description="Polar residues" evidence="1">
    <location>
        <begin position="322"/>
        <end position="340"/>
    </location>
</feature>
<feature type="signal peptide" evidence="2">
    <location>
        <begin position="1"/>
        <end position="21"/>
    </location>
</feature>
<keyword evidence="2" id="KW-0732">Signal</keyword>
<protein>
    <submittedName>
        <fullName evidence="3">Uncharacterized protein</fullName>
    </submittedName>
</protein>
<feature type="chain" id="PRO_5042459453" evidence="2">
    <location>
        <begin position="22"/>
        <end position="354"/>
    </location>
</feature>
<feature type="compositionally biased region" description="Pro residues" evidence="1">
    <location>
        <begin position="237"/>
        <end position="254"/>
    </location>
</feature>
<evidence type="ECO:0000313" key="3">
    <source>
        <dbReference type="EnsemblMetazoa" id="ENSAATROPP007142"/>
    </source>
</evidence>
<sequence>MKCAVVLLVSLFALLITGVRSAPQRGIDFLPGDEEVQAIVKPIAGDSDVPEQQRQLGPDEDDATDEQQQQQQEQEQPEVPATVDPVEDEQQTEEGPAEEVTESDDDEPIDDPIDDQFTEENEEDVFDPVTDQPEDTVQNSTSKNDLPSQTGSATTPSQEDANPAKDTSSTPNNSDPVVDYSSEERLTTDPIVVEEPSSTESSEDSNRFAEDVNSLADDSTNQVKYGLEDNQDQPEPQVKPTPQPNLTPKTPVPYVPQHSTTERPPVPAEPSSEDYDSKSLESHEDEDQVQLKVGPNDQFRTLPPWFGSTRLADYDQWQQQGSNFPQRSNWQPRHYQSNSFDGFHGHGFHRSSWH</sequence>
<accession>A0AAG5D754</accession>
<keyword evidence="4" id="KW-1185">Reference proteome</keyword>
<feature type="region of interest" description="Disordered" evidence="1">
    <location>
        <begin position="322"/>
        <end position="343"/>
    </location>
</feature>
<organism evidence="3 4">
    <name type="scientific">Anopheles atroparvus</name>
    <name type="common">European mosquito</name>
    <dbReference type="NCBI Taxonomy" id="41427"/>
    <lineage>
        <taxon>Eukaryota</taxon>
        <taxon>Metazoa</taxon>
        <taxon>Ecdysozoa</taxon>
        <taxon>Arthropoda</taxon>
        <taxon>Hexapoda</taxon>
        <taxon>Insecta</taxon>
        <taxon>Pterygota</taxon>
        <taxon>Neoptera</taxon>
        <taxon>Endopterygota</taxon>
        <taxon>Diptera</taxon>
        <taxon>Nematocera</taxon>
        <taxon>Culicoidea</taxon>
        <taxon>Culicidae</taxon>
        <taxon>Anophelinae</taxon>
        <taxon>Anopheles</taxon>
    </lineage>
</organism>
<evidence type="ECO:0000313" key="4">
    <source>
        <dbReference type="Proteomes" id="UP000075880"/>
    </source>
</evidence>